<evidence type="ECO:0000313" key="3">
    <source>
        <dbReference type="EMBL" id="MDI5967020.1"/>
    </source>
</evidence>
<dbReference type="RefSeq" id="WP_271323319.1">
    <property type="nucleotide sequence ID" value="NZ_JAAGKO020000068.1"/>
</dbReference>
<comment type="caution">
    <text evidence="3">The sequence shown here is derived from an EMBL/GenBank/DDBJ whole genome shotgun (WGS) entry which is preliminary data.</text>
</comment>
<gene>
    <name evidence="3" type="ORF">POF43_030555</name>
</gene>
<dbReference type="InterPro" id="IPR025736">
    <property type="entry name" value="PucR_C-HTH_dom"/>
</dbReference>
<dbReference type="Gene3D" id="1.10.10.2840">
    <property type="entry name" value="PucR C-terminal helix-turn-helix domain"/>
    <property type="match status" value="1"/>
</dbReference>
<protein>
    <submittedName>
        <fullName evidence="3">Helix-turn-helix domain-containing protein</fullName>
    </submittedName>
</protein>
<dbReference type="InterPro" id="IPR025751">
    <property type="entry name" value="RsbRD_N_dom"/>
</dbReference>
<dbReference type="Pfam" id="PF14361">
    <property type="entry name" value="RsbRD_N"/>
    <property type="match status" value="1"/>
</dbReference>
<organism evidence="3 4">
    <name type="scientific">Streptantibioticus silvisoli</name>
    <dbReference type="NCBI Taxonomy" id="2705255"/>
    <lineage>
        <taxon>Bacteria</taxon>
        <taxon>Bacillati</taxon>
        <taxon>Actinomycetota</taxon>
        <taxon>Actinomycetes</taxon>
        <taxon>Kitasatosporales</taxon>
        <taxon>Streptomycetaceae</taxon>
        <taxon>Streptantibioticus</taxon>
    </lineage>
</organism>
<reference evidence="3 4" key="1">
    <citation type="submission" date="2023-05" db="EMBL/GenBank/DDBJ databases">
        <title>Streptantibioticus silvisoli sp. nov., acidotolerant actinomycetes 1 from pine litter.</title>
        <authorList>
            <person name="Swiecimska M."/>
            <person name="Golinska P."/>
            <person name="Sangal V."/>
            <person name="Wachnowicz B."/>
            <person name="Goodfellow M."/>
        </authorList>
    </citation>
    <scope>NUCLEOTIDE SEQUENCE [LARGE SCALE GENOMIC DNA]</scope>
    <source>
        <strain evidence="3 4">SL54</strain>
    </source>
</reference>
<dbReference type="PANTHER" id="PTHR33744">
    <property type="entry name" value="CARBOHYDRATE DIACID REGULATOR"/>
    <property type="match status" value="1"/>
</dbReference>
<proteinExistence type="predicted"/>
<dbReference type="EMBL" id="JAAGKO020000068">
    <property type="protein sequence ID" value="MDI5967020.1"/>
    <property type="molecule type" value="Genomic_DNA"/>
</dbReference>
<dbReference type="InterPro" id="IPR051448">
    <property type="entry name" value="CdaR-like_regulators"/>
</dbReference>
<dbReference type="Proteomes" id="UP001156398">
    <property type="component" value="Unassembled WGS sequence"/>
</dbReference>
<dbReference type="InterPro" id="IPR042070">
    <property type="entry name" value="PucR_C-HTH_sf"/>
</dbReference>
<evidence type="ECO:0000313" key="4">
    <source>
        <dbReference type="Proteomes" id="UP001156398"/>
    </source>
</evidence>
<name>A0ABT6W8D3_9ACTN</name>
<evidence type="ECO:0000259" key="2">
    <source>
        <dbReference type="Pfam" id="PF14361"/>
    </source>
</evidence>
<evidence type="ECO:0000259" key="1">
    <source>
        <dbReference type="Pfam" id="PF13556"/>
    </source>
</evidence>
<feature type="domain" description="PucR C-terminal helix-turn-helix" evidence="1">
    <location>
        <begin position="362"/>
        <end position="419"/>
    </location>
</feature>
<dbReference type="Pfam" id="PF13556">
    <property type="entry name" value="HTH_30"/>
    <property type="match status" value="1"/>
</dbReference>
<keyword evidence="4" id="KW-1185">Reference proteome</keyword>
<accession>A0ABT6W8D3</accession>
<sequence length="437" mass="47299">MTTGPPQDGVAYPRELSAGARALAARCVPRVNELARRMSRTAPEEARTQQGLPIDVKTTEVAAAARYGLRLFVRRTPGGDYASFRERAARHAEEGMPLHLLLRAHATGTHLLWKTLRDTAGPGEESALIELSGLLLLIQEGMAGAVAETYLDEQAALVAEQREQREAFVRGLLDGTNADTSQHVAFGIEHGGLVLYLRTDRAVAPIASLRPGVTRQPVSVAAMSRISPVVARRRRRRIQTVLDRAFGTEVLTLLHDDDGHAIVPARPGAVVPPVPPDGLADRLRRACGDEVRIAAVPVDRPSAIADAARTACEVVRVAHASGRPPGLHRLNDVLLEFHLSRRDESSGLIAALLDPIGERPDLVETLRIHLEHQQDRRGTARRLGLHPNTVDNRLARIAELTGLDLTSPRGTALALAALLLRERPEPVRRSADRGGAG</sequence>
<feature type="domain" description="RsbT co-antagonist protein RsbRD N-terminal" evidence="2">
    <location>
        <begin position="32"/>
        <end position="165"/>
    </location>
</feature>